<sequence>MAKFPFYKQLDQKDCGPTCLQMIARYYGRHVGVQRLRELAETTRQGSSLTGLADAAEAIGLKTLSGKLTFLQLVEEAPLPCIAYWNQNHFIVVYQIKKHAVFVADPAHGFIKYDKDEFITQWTGGRDTQEASGIVLLLEPEPGFAEQEDAEPEQDYSFSFVFSHLARYKKFIFQLLLGVVASSIIGLIFPFIMAAIVDVGIKNQDLAFVYLMLAAQIFLFTGRIGIEVLRGWILLHLSARLNITLLSDFFLRLMKMPIAMFDAKVTGDILQRIKDHGKVETFLTSATLNTIFSLFNLVIFSCILAWYALPLFALFILGSGLYVGWIFLFLKKRERLNYKMFSRLAQEQDKVIELILGMQEIKLNNAERQKRWSWEHLQARVFKIQLKGLSLEQTQSVGANLINEGKNILITFFAVTLVLEGEMTIGMMLAISYILGQLNYPLLELARFVHTAQDARIAFSRLAEVHLNQHFETTGQKTIQPPEGDLHLKHIHYRYTGAADSVLADINLMIPQNKVTAIVGASGSGKTTLLKLLLQFYSPTTGDILIGNQNLKHVSPATWRNACGVVMQEGYIFNDTITGNIAVGEDDVDIERLVHAVEVANLKAFIDNLPLGYKTRLGNTSGMHISGGEKQRILIARAVYKNPSFIFFDEATSALDATNERIIMDNVQKFFKNRTAIVIAHRLSTVKNADQIIVLNEGKVAEVGDHASLINAKGIYFKLIRNQLELERLS</sequence>
<feature type="domain" description="ABC transmembrane type-1" evidence="12">
    <location>
        <begin position="175"/>
        <end position="454"/>
    </location>
</feature>
<organism evidence="14">
    <name type="scientific">uncultured Cytophagales bacterium</name>
    <dbReference type="NCBI Taxonomy" id="158755"/>
    <lineage>
        <taxon>Bacteria</taxon>
        <taxon>Pseudomonadati</taxon>
        <taxon>Bacteroidota</taxon>
        <taxon>Sphingobacteriia</taxon>
        <taxon>Sphingobacteriales</taxon>
        <taxon>environmental samples</taxon>
    </lineage>
</organism>
<evidence type="ECO:0000256" key="8">
    <source>
        <dbReference type="ARBA" id="ARBA00022989"/>
    </source>
</evidence>
<gene>
    <name evidence="14" type="ORF">AVDCRST_MAG56-2968</name>
</gene>
<keyword evidence="3" id="KW-1003">Cell membrane</keyword>
<feature type="transmembrane region" description="Helical" evidence="10">
    <location>
        <begin position="408"/>
        <end position="435"/>
    </location>
</feature>
<dbReference type="SUPFAM" id="SSF90123">
    <property type="entry name" value="ABC transporter transmembrane region"/>
    <property type="match status" value="1"/>
</dbReference>
<keyword evidence="5" id="KW-0547">Nucleotide-binding</keyword>
<dbReference type="FunFam" id="3.40.50.300:FF:000299">
    <property type="entry name" value="ABC transporter ATP-binding protein/permease"/>
    <property type="match status" value="1"/>
</dbReference>
<reference evidence="14" key="1">
    <citation type="submission" date="2020-02" db="EMBL/GenBank/DDBJ databases">
        <authorList>
            <person name="Meier V. D."/>
        </authorList>
    </citation>
    <scope>NUCLEOTIDE SEQUENCE</scope>
    <source>
        <strain evidence="14">AVDCRST_MAG56</strain>
    </source>
</reference>
<evidence type="ECO:0000259" key="12">
    <source>
        <dbReference type="PROSITE" id="PS50929"/>
    </source>
</evidence>
<dbReference type="CDD" id="cd18571">
    <property type="entry name" value="ABC_6TM_peptidase_like"/>
    <property type="match status" value="1"/>
</dbReference>
<protein>
    <submittedName>
        <fullName evidence="14">Bacteriocin/lantibiotic efflux ABC transporter, permease/ATP-binding protein</fullName>
    </submittedName>
</protein>
<dbReference type="Gene3D" id="3.90.70.10">
    <property type="entry name" value="Cysteine proteinases"/>
    <property type="match status" value="1"/>
</dbReference>
<keyword evidence="8 10" id="KW-1133">Transmembrane helix</keyword>
<feature type="transmembrane region" description="Helical" evidence="10">
    <location>
        <begin position="171"/>
        <end position="196"/>
    </location>
</feature>
<feature type="transmembrane region" description="Helical" evidence="10">
    <location>
        <begin position="208"/>
        <end position="226"/>
    </location>
</feature>
<dbReference type="PROSITE" id="PS50929">
    <property type="entry name" value="ABC_TM1F"/>
    <property type="match status" value="1"/>
</dbReference>
<dbReference type="PANTHER" id="PTHR43394:SF1">
    <property type="entry name" value="ATP-BINDING CASSETTE SUB-FAMILY B MEMBER 10, MITOCHONDRIAL"/>
    <property type="match status" value="1"/>
</dbReference>
<keyword evidence="6" id="KW-0378">Hydrolase</keyword>
<dbReference type="InterPro" id="IPR003439">
    <property type="entry name" value="ABC_transporter-like_ATP-bd"/>
</dbReference>
<evidence type="ECO:0000256" key="5">
    <source>
        <dbReference type="ARBA" id="ARBA00022741"/>
    </source>
</evidence>
<dbReference type="GO" id="GO:0008233">
    <property type="term" value="F:peptidase activity"/>
    <property type="evidence" value="ECO:0007669"/>
    <property type="project" value="InterPro"/>
</dbReference>
<evidence type="ECO:0000256" key="2">
    <source>
        <dbReference type="ARBA" id="ARBA00022448"/>
    </source>
</evidence>
<dbReference type="InterPro" id="IPR003593">
    <property type="entry name" value="AAA+_ATPase"/>
</dbReference>
<evidence type="ECO:0000256" key="4">
    <source>
        <dbReference type="ARBA" id="ARBA00022692"/>
    </source>
</evidence>
<dbReference type="Pfam" id="PF00664">
    <property type="entry name" value="ABC_membrane"/>
    <property type="match status" value="1"/>
</dbReference>
<dbReference type="EMBL" id="CADCTQ010000254">
    <property type="protein sequence ID" value="CAA9269477.1"/>
    <property type="molecule type" value="Genomic_DNA"/>
</dbReference>
<dbReference type="GO" id="GO:0005524">
    <property type="term" value="F:ATP binding"/>
    <property type="evidence" value="ECO:0007669"/>
    <property type="project" value="UniProtKB-KW"/>
</dbReference>
<evidence type="ECO:0000259" key="11">
    <source>
        <dbReference type="PROSITE" id="PS50893"/>
    </source>
</evidence>
<dbReference type="AlphaFoldDB" id="A0A6J4J3C2"/>
<dbReference type="GO" id="GO:0006508">
    <property type="term" value="P:proteolysis"/>
    <property type="evidence" value="ECO:0007669"/>
    <property type="project" value="InterPro"/>
</dbReference>
<dbReference type="InterPro" id="IPR011527">
    <property type="entry name" value="ABC1_TM_dom"/>
</dbReference>
<evidence type="ECO:0000256" key="10">
    <source>
        <dbReference type="SAM" id="Phobius"/>
    </source>
</evidence>
<dbReference type="InterPro" id="IPR027417">
    <property type="entry name" value="P-loop_NTPase"/>
</dbReference>
<evidence type="ECO:0000256" key="6">
    <source>
        <dbReference type="ARBA" id="ARBA00022801"/>
    </source>
</evidence>
<dbReference type="InterPro" id="IPR036640">
    <property type="entry name" value="ABC1_TM_sf"/>
</dbReference>
<keyword evidence="2" id="KW-0813">Transport</keyword>
<dbReference type="Pfam" id="PF03412">
    <property type="entry name" value="Peptidase_C39"/>
    <property type="match status" value="1"/>
</dbReference>
<dbReference type="InterPro" id="IPR039421">
    <property type="entry name" value="Type_1_exporter"/>
</dbReference>
<dbReference type="PROSITE" id="PS50893">
    <property type="entry name" value="ABC_TRANSPORTER_2"/>
    <property type="match status" value="1"/>
</dbReference>
<dbReference type="Gene3D" id="3.40.50.300">
    <property type="entry name" value="P-loop containing nucleotide triphosphate hydrolases"/>
    <property type="match status" value="1"/>
</dbReference>
<dbReference type="GO" id="GO:0005886">
    <property type="term" value="C:plasma membrane"/>
    <property type="evidence" value="ECO:0007669"/>
    <property type="project" value="UniProtKB-SubCell"/>
</dbReference>
<dbReference type="Pfam" id="PF00005">
    <property type="entry name" value="ABC_tran"/>
    <property type="match status" value="1"/>
</dbReference>
<keyword evidence="9 10" id="KW-0472">Membrane</keyword>
<dbReference type="GO" id="GO:0015421">
    <property type="term" value="F:ABC-type oligopeptide transporter activity"/>
    <property type="evidence" value="ECO:0007669"/>
    <property type="project" value="TreeGrafter"/>
</dbReference>
<dbReference type="PROSITE" id="PS50990">
    <property type="entry name" value="PEPTIDASE_C39"/>
    <property type="match status" value="1"/>
</dbReference>
<feature type="transmembrane region" description="Helical" evidence="10">
    <location>
        <begin position="312"/>
        <end position="330"/>
    </location>
</feature>
<evidence type="ECO:0000256" key="1">
    <source>
        <dbReference type="ARBA" id="ARBA00004651"/>
    </source>
</evidence>
<evidence type="ECO:0000256" key="3">
    <source>
        <dbReference type="ARBA" id="ARBA00022475"/>
    </source>
</evidence>
<feature type="transmembrane region" description="Helical" evidence="10">
    <location>
        <begin position="282"/>
        <end position="306"/>
    </location>
</feature>
<dbReference type="CDD" id="cd02418">
    <property type="entry name" value="Peptidase_C39B"/>
    <property type="match status" value="1"/>
</dbReference>
<dbReference type="InterPro" id="IPR005074">
    <property type="entry name" value="Peptidase_C39"/>
</dbReference>
<feature type="domain" description="ABC transporter" evidence="11">
    <location>
        <begin position="486"/>
        <end position="722"/>
    </location>
</feature>
<name>A0A6J4J3C2_9SPHI</name>
<accession>A0A6J4J3C2</accession>
<keyword evidence="7 14" id="KW-0067">ATP-binding</keyword>
<evidence type="ECO:0000256" key="9">
    <source>
        <dbReference type="ARBA" id="ARBA00023136"/>
    </source>
</evidence>
<dbReference type="SUPFAM" id="SSF52540">
    <property type="entry name" value="P-loop containing nucleoside triphosphate hydrolases"/>
    <property type="match status" value="1"/>
</dbReference>
<evidence type="ECO:0000256" key="7">
    <source>
        <dbReference type="ARBA" id="ARBA00022840"/>
    </source>
</evidence>
<comment type="subcellular location">
    <subcellularLocation>
        <location evidence="1">Cell membrane</location>
        <topology evidence="1">Multi-pass membrane protein</topology>
    </subcellularLocation>
</comment>
<keyword evidence="4 10" id="KW-0812">Transmembrane</keyword>
<dbReference type="PANTHER" id="PTHR43394">
    <property type="entry name" value="ATP-DEPENDENT PERMEASE MDL1, MITOCHONDRIAL"/>
    <property type="match status" value="1"/>
</dbReference>
<dbReference type="SMART" id="SM00382">
    <property type="entry name" value="AAA"/>
    <property type="match status" value="1"/>
</dbReference>
<evidence type="ECO:0000313" key="14">
    <source>
        <dbReference type="EMBL" id="CAA9269477.1"/>
    </source>
</evidence>
<dbReference type="PROSITE" id="PS00211">
    <property type="entry name" value="ABC_TRANSPORTER_1"/>
    <property type="match status" value="1"/>
</dbReference>
<proteinExistence type="predicted"/>
<feature type="domain" description="Peptidase C39" evidence="13">
    <location>
        <begin position="9"/>
        <end position="129"/>
    </location>
</feature>
<dbReference type="InterPro" id="IPR017871">
    <property type="entry name" value="ABC_transporter-like_CS"/>
</dbReference>
<evidence type="ECO:0000259" key="13">
    <source>
        <dbReference type="PROSITE" id="PS50990"/>
    </source>
</evidence>
<dbReference type="GO" id="GO:0016887">
    <property type="term" value="F:ATP hydrolysis activity"/>
    <property type="evidence" value="ECO:0007669"/>
    <property type="project" value="InterPro"/>
</dbReference>
<dbReference type="Gene3D" id="1.20.1560.10">
    <property type="entry name" value="ABC transporter type 1, transmembrane domain"/>
    <property type="match status" value="1"/>
</dbReference>